<evidence type="ECO:0000256" key="1">
    <source>
        <dbReference type="ARBA" id="ARBA00022737"/>
    </source>
</evidence>
<keyword evidence="6" id="KW-1185">Reference proteome</keyword>
<dbReference type="GO" id="GO:0005737">
    <property type="term" value="C:cytoplasm"/>
    <property type="evidence" value="ECO:0007669"/>
    <property type="project" value="UniProtKB-ARBA"/>
</dbReference>
<evidence type="ECO:0000256" key="2">
    <source>
        <dbReference type="ARBA" id="ARBA00022884"/>
    </source>
</evidence>
<evidence type="ECO:0000313" key="6">
    <source>
        <dbReference type="Proteomes" id="UP001142055"/>
    </source>
</evidence>
<dbReference type="Gene3D" id="3.30.70.330">
    <property type="match status" value="3"/>
</dbReference>
<evidence type="ECO:0000256" key="3">
    <source>
        <dbReference type="PROSITE-ProRule" id="PRU00176"/>
    </source>
</evidence>
<dbReference type="InterPro" id="IPR012677">
    <property type="entry name" value="Nucleotide-bd_a/b_plait_sf"/>
</dbReference>
<dbReference type="GO" id="GO:0010629">
    <property type="term" value="P:negative regulation of gene expression"/>
    <property type="evidence" value="ECO:0007669"/>
    <property type="project" value="UniProtKB-ARBA"/>
</dbReference>
<dbReference type="FunFam" id="3.30.70.330:FF:000013">
    <property type="entry name" value="CUGBP Elav-like family member 1 isoform 2"/>
    <property type="match status" value="1"/>
</dbReference>
<keyword evidence="1" id="KW-0677">Repeat</keyword>
<dbReference type="GO" id="GO:0003729">
    <property type="term" value="F:mRNA binding"/>
    <property type="evidence" value="ECO:0007669"/>
    <property type="project" value="UniProtKB-ARBA"/>
</dbReference>
<accession>A0A9Q0MI19</accession>
<proteinExistence type="predicted"/>
<dbReference type="FunFam" id="3.30.70.330:FF:000198">
    <property type="entry name" value="CUGBP Elav-like family member 6 isoform X3"/>
    <property type="match status" value="1"/>
</dbReference>
<feature type="domain" description="RRM" evidence="4">
    <location>
        <begin position="252"/>
        <end position="332"/>
    </location>
</feature>
<dbReference type="OMA" id="HIVEQDN"/>
<dbReference type="PROSITE" id="PS50102">
    <property type="entry name" value="RRM"/>
    <property type="match status" value="3"/>
</dbReference>
<dbReference type="SUPFAM" id="SSF54928">
    <property type="entry name" value="RNA-binding domain, RBD"/>
    <property type="match status" value="2"/>
</dbReference>
<dbReference type="EMBL" id="JAPWDV010000001">
    <property type="protein sequence ID" value="KAJ6225934.1"/>
    <property type="molecule type" value="Genomic_DNA"/>
</dbReference>
<sequence length="489" mass="54174">MSIRIIRIVFEPLRRPPVITNSTVTLEKNVIDHLSSVKPDTNQESIHLQINELKPSLPSLELNESATNLIESIGIMSISDCNSSVDAKDESFVDHKKMTMEDGYHIVEQDNNNQRDCIDDNESTIVSKPSKTMAPTTSSTTTTTTTATTIAIQLPPIRLPDSDAIKMFVGQIPKNWDESQCRKLFEEYGDIHSLRVLRDKETGNSRGCCFVTFYTRKSALSAQDALHNVRTLPTMHNPIQMKPADNENRQERKIFIGMLSKKYTETDVRNLFVQFGNIEECLVLRDSNGYSRGCAFVTYSTKQCAINAIKAMHGTQTMDGCSLPIVVKLAANNNATNGTISIGSTNSITPIIDSTNNSTNVNNNNGNVVVTTNTSTKQWEGPDGANLFIYHLPPEFGDSDLVAMFVSFGTILSAKVFLDRYTNLSKCFGFVSYESPNSAQIAIQTMNGFQIGKNDLRFNSNVHQRSLTDFNQSIISNIGIGSVILRAIL</sequence>
<dbReference type="InterPro" id="IPR000504">
    <property type="entry name" value="RRM_dom"/>
</dbReference>
<gene>
    <name evidence="5" type="ORF">RDWZM_004479</name>
</gene>
<dbReference type="InterPro" id="IPR035979">
    <property type="entry name" value="RBD_domain_sf"/>
</dbReference>
<dbReference type="FunFam" id="3.30.70.330:FF:000383">
    <property type="entry name" value="Sex lethal, isoform D"/>
    <property type="match status" value="1"/>
</dbReference>
<protein>
    <recommendedName>
        <fullName evidence="4">RRM domain-containing protein</fullName>
    </recommendedName>
</protein>
<evidence type="ECO:0000259" key="4">
    <source>
        <dbReference type="PROSITE" id="PS50102"/>
    </source>
</evidence>
<dbReference type="SMART" id="SM00360">
    <property type="entry name" value="RRM"/>
    <property type="match status" value="3"/>
</dbReference>
<dbReference type="PANTHER" id="PTHR24012">
    <property type="entry name" value="RNA BINDING PROTEIN"/>
    <property type="match status" value="1"/>
</dbReference>
<dbReference type="Pfam" id="PF00076">
    <property type="entry name" value="RRM_1"/>
    <property type="match status" value="3"/>
</dbReference>
<dbReference type="Proteomes" id="UP001142055">
    <property type="component" value="Chromosome 1"/>
</dbReference>
<evidence type="ECO:0000313" key="5">
    <source>
        <dbReference type="EMBL" id="KAJ6225934.1"/>
    </source>
</evidence>
<name>A0A9Q0MI19_BLOTA</name>
<dbReference type="GO" id="GO:0009967">
    <property type="term" value="P:positive regulation of signal transduction"/>
    <property type="evidence" value="ECO:0007669"/>
    <property type="project" value="UniProtKB-ARBA"/>
</dbReference>
<organism evidence="5 6">
    <name type="scientific">Blomia tropicalis</name>
    <name type="common">Mite</name>
    <dbReference type="NCBI Taxonomy" id="40697"/>
    <lineage>
        <taxon>Eukaryota</taxon>
        <taxon>Metazoa</taxon>
        <taxon>Ecdysozoa</taxon>
        <taxon>Arthropoda</taxon>
        <taxon>Chelicerata</taxon>
        <taxon>Arachnida</taxon>
        <taxon>Acari</taxon>
        <taxon>Acariformes</taxon>
        <taxon>Sarcoptiformes</taxon>
        <taxon>Astigmata</taxon>
        <taxon>Glycyphagoidea</taxon>
        <taxon>Echimyopodidae</taxon>
        <taxon>Blomia</taxon>
    </lineage>
</organism>
<dbReference type="AlphaFoldDB" id="A0A9Q0MI19"/>
<reference evidence="5" key="1">
    <citation type="submission" date="2022-12" db="EMBL/GenBank/DDBJ databases">
        <title>Genome assemblies of Blomia tropicalis.</title>
        <authorList>
            <person name="Cui Y."/>
        </authorList>
    </citation>
    <scope>NUCLEOTIDE SEQUENCE</scope>
    <source>
        <tissue evidence="5">Adult mites</tissue>
    </source>
</reference>
<feature type="domain" description="RRM" evidence="4">
    <location>
        <begin position="385"/>
        <end position="463"/>
    </location>
</feature>
<comment type="caution">
    <text evidence="5">The sequence shown here is derived from an EMBL/GenBank/DDBJ whole genome shotgun (WGS) entry which is preliminary data.</text>
</comment>
<feature type="domain" description="RRM" evidence="4">
    <location>
        <begin position="165"/>
        <end position="246"/>
    </location>
</feature>
<keyword evidence="2 3" id="KW-0694">RNA-binding</keyword>